<dbReference type="PANTHER" id="PTHR33116:SF86">
    <property type="entry name" value="REVERSE TRANSCRIPTASE DOMAIN-CONTAINING PROTEIN"/>
    <property type="match status" value="1"/>
</dbReference>
<organism evidence="3">
    <name type="scientific">Fagus sylvatica</name>
    <name type="common">Beechnut</name>
    <dbReference type="NCBI Taxonomy" id="28930"/>
    <lineage>
        <taxon>Eukaryota</taxon>
        <taxon>Viridiplantae</taxon>
        <taxon>Streptophyta</taxon>
        <taxon>Embryophyta</taxon>
        <taxon>Tracheophyta</taxon>
        <taxon>Spermatophyta</taxon>
        <taxon>Magnoliopsida</taxon>
        <taxon>eudicotyledons</taxon>
        <taxon>Gunneridae</taxon>
        <taxon>Pentapetalae</taxon>
        <taxon>rosids</taxon>
        <taxon>fabids</taxon>
        <taxon>Fagales</taxon>
        <taxon>Fagaceae</taxon>
        <taxon>Fagus</taxon>
    </lineage>
</organism>
<keyword evidence="1" id="KW-0175">Coiled coil</keyword>
<evidence type="ECO:0000313" key="3">
    <source>
        <dbReference type="EMBL" id="SPD05099.1"/>
    </source>
</evidence>
<feature type="coiled-coil region" evidence="1">
    <location>
        <begin position="353"/>
        <end position="393"/>
    </location>
</feature>
<feature type="domain" description="Reverse transcriptase" evidence="2">
    <location>
        <begin position="354"/>
        <end position="628"/>
    </location>
</feature>
<proteinExistence type="predicted"/>
<dbReference type="Pfam" id="PF13966">
    <property type="entry name" value="zf-RVT"/>
    <property type="match status" value="1"/>
</dbReference>
<gene>
    <name evidence="3" type="ORF">FSB_LOCUS32981</name>
</gene>
<dbReference type="PROSITE" id="PS50878">
    <property type="entry name" value="RT_POL"/>
    <property type="match status" value="1"/>
</dbReference>
<reference evidence="3" key="1">
    <citation type="submission" date="2018-02" db="EMBL/GenBank/DDBJ databases">
        <authorList>
            <person name="Cohen D.B."/>
            <person name="Kent A.D."/>
        </authorList>
    </citation>
    <scope>NUCLEOTIDE SEQUENCE</scope>
</reference>
<dbReference type="SUPFAM" id="SSF56672">
    <property type="entry name" value="DNA/RNA polymerases"/>
    <property type="match status" value="1"/>
</dbReference>
<protein>
    <recommendedName>
        <fullName evidence="2">Reverse transcriptase domain-containing protein</fullName>
    </recommendedName>
</protein>
<dbReference type="Pfam" id="PF00078">
    <property type="entry name" value="RVT_1"/>
    <property type="match status" value="1"/>
</dbReference>
<dbReference type="EMBL" id="OIVN01002616">
    <property type="protein sequence ID" value="SPD05099.1"/>
    <property type="molecule type" value="Genomic_DNA"/>
</dbReference>
<dbReference type="AlphaFoldDB" id="A0A2N9H0C7"/>
<dbReference type="InterPro" id="IPR000477">
    <property type="entry name" value="RT_dom"/>
</dbReference>
<dbReference type="InterPro" id="IPR026960">
    <property type="entry name" value="RVT-Znf"/>
</dbReference>
<evidence type="ECO:0000256" key="1">
    <source>
        <dbReference type="SAM" id="Coils"/>
    </source>
</evidence>
<dbReference type="PANTHER" id="PTHR33116">
    <property type="entry name" value="REVERSE TRANSCRIPTASE ZINC-BINDING DOMAIN-CONTAINING PROTEIN-RELATED-RELATED"/>
    <property type="match status" value="1"/>
</dbReference>
<sequence length="1156" mass="131384">MHDAGFRFETGDSSRPNQVQIEDKALELHLAQFHIETTDTMGYYNQSHSTRTDHHVQKPNNPDPALLLHKPNSPGPHHQHLITTNPPPIHITHNRWPIPHAPSPTAHVNPNNLHSSLLQTQPPPISPENPPPLIPLPNIPHSTANTRKRFCKEFGRLGRNIRQRLFCGLFSRELTGKHVDLDADSILGFDEILGYTTAAPTPQDPTQEDGFWEADPNQLPKEKEGVIKFCQNGGSLVAQRFRGKGLVVDWPWGGHTPGMCQSSYRIDTSSTQKSKTCKGICKHSVVGPFSPQHSSQPPHHQTTHPDCATIINSAWSKNYDGSYAYILGKKIANIKDDFRKCNKAVFGMVEREIEKKRAELQCFQENINSVEDVKRESEHRAQLEQLLDREEMLWAQKARKEWDLKGDRNTKYYQAGRQITDNIIFAYEVFEYLKKKRKGKWGFAALKLDMNKAYDRISWPFLTAVLRTMGFSDKWVTWISQCVQTVSYSVLLNGSPTGKFKPNRGLRQGDPLSPYLFLMCANILSCALLKQENLHNLKGIKIGRSTQPLTHLLFADDSFLFLKNDTKSITAIQSTLAWYCSISGQSLNLDKSELYCSPNMSTHQKSILAQQLGVKLVPHPSKYLGVNFKLRGNRIADFQDLIDKISSKLQGWKAKLLSQAGRLTLINSVLTSIPIYTFSVFKIPETVCKRLDSLINAFWWGHDPGRKKLHMTNWDTITKPKAQGGLGIKKFGPMNKALITKQYWRIKNNPNLLLSKTLKAKYCPNEELHSHKPNQKASWIWRNIMGQNNPNLCQAAWRVGRGYNIPISHPDWFKIKPNAPQSLQNQLTTVADLIDHRTATWKTHLIYQLYENQDVDQILSITLPVVENNAAPDKLVWPHSLNGEYQVRKAYEILTQQDTASRLHPSSNNQTTIWKLLWKTKLPHKILTFTWKLLHHALPTKAELNSRGVHCAMNCIMCNTAIETQEHLFLHCDLSRAVWFLQNFANNAGTNAEVRNTAQAPTLSPDPSWQAIILTAGGKTHHRTRLGLAYMGKFRDGQVMFVGCKTINVQDINMARLLAIREAIIKAAELGLQSLIILTEGRDIEQMWANNHISRWKLTTVLQDIKNIQHHHQIRLTVKATPLQVIKDIKAMALTASTTFTDVYYKHPMFSNSSST</sequence>
<name>A0A2N9H0C7_FAGSY</name>
<dbReference type="InterPro" id="IPR043502">
    <property type="entry name" value="DNA/RNA_pol_sf"/>
</dbReference>
<evidence type="ECO:0000259" key="2">
    <source>
        <dbReference type="PROSITE" id="PS50878"/>
    </source>
</evidence>
<dbReference type="CDD" id="cd01650">
    <property type="entry name" value="RT_nLTR_like"/>
    <property type="match status" value="1"/>
</dbReference>
<accession>A0A2N9H0C7</accession>